<feature type="domain" description="Fibronectin type-III" evidence="5">
    <location>
        <begin position="1138"/>
        <end position="1225"/>
    </location>
</feature>
<dbReference type="OrthoDB" id="9816455at2"/>
<dbReference type="PANTHER" id="PTHR12872">
    <property type="entry name" value="ALPHA-N-ACETYLGLUCOSAMINIDASE"/>
    <property type="match status" value="1"/>
</dbReference>
<keyword evidence="3" id="KW-0732">Signal</keyword>
<dbReference type="Gene3D" id="3.20.20.80">
    <property type="entry name" value="Glycosidases"/>
    <property type="match status" value="1"/>
</dbReference>
<feature type="chain" id="PRO_5039451813" description="Alpha-N-acetylglucosaminidase" evidence="3">
    <location>
        <begin position="25"/>
        <end position="1225"/>
    </location>
</feature>
<proteinExistence type="predicted"/>
<dbReference type="Gene3D" id="1.20.1270.90">
    <property type="entry name" value="AF1782-like"/>
    <property type="match status" value="1"/>
</dbReference>
<dbReference type="InterPro" id="IPR024733">
    <property type="entry name" value="NAGLU_tim-barrel"/>
</dbReference>
<dbReference type="InterPro" id="IPR024240">
    <property type="entry name" value="NAGLU_N"/>
</dbReference>
<dbReference type="InterPro" id="IPR008979">
    <property type="entry name" value="Galactose-bd-like_sf"/>
</dbReference>
<gene>
    <name evidence="6" type="ORF">GBZ86_13150</name>
</gene>
<feature type="domain" description="F5/8 type C" evidence="4">
    <location>
        <begin position="23"/>
        <end position="173"/>
    </location>
</feature>
<evidence type="ECO:0000259" key="5">
    <source>
        <dbReference type="PROSITE" id="PS50853"/>
    </source>
</evidence>
<dbReference type="Gene3D" id="1.20.120.670">
    <property type="entry name" value="N-acetyl-b-d-glucoasminidase"/>
    <property type="match status" value="1"/>
</dbReference>
<dbReference type="PROSITE" id="PS50022">
    <property type="entry name" value="FA58C_3"/>
    <property type="match status" value="2"/>
</dbReference>
<dbReference type="RefSeq" id="WP_152891351.1">
    <property type="nucleotide sequence ID" value="NZ_WHJC01000281.1"/>
</dbReference>
<name>A0A6I1MPG2_9CLOT</name>
<evidence type="ECO:0000256" key="1">
    <source>
        <dbReference type="ARBA" id="ARBA00022801"/>
    </source>
</evidence>
<dbReference type="PANTHER" id="PTHR12872:SF1">
    <property type="entry name" value="ALPHA-N-ACETYLGLUCOSAMINIDASE"/>
    <property type="match status" value="1"/>
</dbReference>
<dbReference type="InterPro" id="IPR036116">
    <property type="entry name" value="FN3_sf"/>
</dbReference>
<dbReference type="Pfam" id="PF07554">
    <property type="entry name" value="FIVAR"/>
    <property type="match status" value="1"/>
</dbReference>
<dbReference type="Gene3D" id="2.60.40.10">
    <property type="entry name" value="Immunoglobulins"/>
    <property type="match status" value="1"/>
</dbReference>
<dbReference type="InterPro" id="IPR000421">
    <property type="entry name" value="FA58C"/>
</dbReference>
<protein>
    <recommendedName>
        <fullName evidence="8">Alpha-N-acetylglucosaminidase</fullName>
    </recommendedName>
</protein>
<dbReference type="CDD" id="cd00063">
    <property type="entry name" value="FN3"/>
    <property type="match status" value="1"/>
</dbReference>
<keyword evidence="1" id="KW-0378">Hydrolase</keyword>
<dbReference type="AlphaFoldDB" id="A0A6I1MPG2"/>
<keyword evidence="7" id="KW-1185">Reference proteome</keyword>
<evidence type="ECO:0000313" key="6">
    <source>
        <dbReference type="EMBL" id="MPQ44683.1"/>
    </source>
</evidence>
<comment type="caution">
    <text evidence="6">The sequence shown here is derived from an EMBL/GenBank/DDBJ whole genome shotgun (WGS) entry which is preliminary data.</text>
</comment>
<keyword evidence="2" id="KW-0326">Glycosidase</keyword>
<organism evidence="6 7">
    <name type="scientific">Clostridium tarantellae</name>
    <dbReference type="NCBI Taxonomy" id="39493"/>
    <lineage>
        <taxon>Bacteria</taxon>
        <taxon>Bacillati</taxon>
        <taxon>Bacillota</taxon>
        <taxon>Clostridia</taxon>
        <taxon>Eubacteriales</taxon>
        <taxon>Clostridiaceae</taxon>
        <taxon>Clostridium</taxon>
    </lineage>
</organism>
<dbReference type="InterPro" id="IPR029018">
    <property type="entry name" value="Hex-like_dom2"/>
</dbReference>
<dbReference type="InterPro" id="IPR007781">
    <property type="entry name" value="NAGLU"/>
</dbReference>
<dbReference type="PROSITE" id="PS50853">
    <property type="entry name" value="FN3"/>
    <property type="match status" value="1"/>
</dbReference>
<dbReference type="SMART" id="SM00060">
    <property type="entry name" value="FN3"/>
    <property type="match status" value="1"/>
</dbReference>
<dbReference type="Pfam" id="PF00041">
    <property type="entry name" value="fn3"/>
    <property type="match status" value="1"/>
</dbReference>
<dbReference type="Pfam" id="PF12972">
    <property type="entry name" value="NAGLU_C"/>
    <property type="match status" value="1"/>
</dbReference>
<sequence length="1225" mass="140274">MIKKRLKQLIAAALLFSLITPNSIKPLKALANTSKLSLNKDINIAEGKRAYGRDDHGEHLLSDAVDGDLNTYWDGGQFPSYLEVDLEKIYSLDSINIVNYEGENRYYNYSIYASTDGVNFDKIVEKNDTNKATTEGDTHELNKTVEARYLRVLMEYCSANEAAHISEFRVYGEETGKEGTLPKEINVPNFEDTEYAIPVSMEDTLNEVNGIVERRLGAQYKDWFDFSIKADENDLDYFQISNGDNGKIKIEGNNGVSLATGLNHYLKYFCKVQITEFGDPVKMPETAPKLDEPVRKETPYETRYAYNYCTFSYSMAFWDDDEWQIGLDWLALNGINLVLDLNAQDEVWRRFLTKLGYDITEIKNWLVGPGYMAWQYMGNMSTFGGPLPDQWFEARTELARKMQRKMKSLGMETVLQGYSGMVPNDIKEKRPNLDIIPQGQWCSFDRPAMLKTDSADYEEFAKLYYESQEEVYGKDATNYYATDPFHEGGTDAGMSRATIYKETLDSMLEYDKDAVWVIQSWRENPAQEGLNGITPERRDNLLVLDLYAELDPRWIGRSNIWGYQWDAPEFDGTPWVWNMLNNFGGRMGIHGQLEVLATEIPKAYKTTSQGKESKMKGIGMTPEALGSNPVLFDLLFEMAWTEDEVNVDEWLKDYIERRYGKYTDNAYKAWQVFNETAYAKRTGYHEGATESVINARPRFDANSAALVGSTTVTYNKIQFEEAVKLLLADYEELKDNPGYLFDLADFLRQVLANSSQEYYKKFTSLYKANDKDGFEEYANKFLELIKLQEKILSTQDSLLLGNWIQDAKDVAFDEFSTDMFELNARALLTTWGGLKQSEDGGLRDYSNRQWSGLTGDFYYKRWELWINSLKEAMATGTQPENIDWFEFDWQWVLDDKEYTTETSNFSLKELGTEAFDKFAVSEITKPDPLAIPQYEMKATASSFEPIDKPENVLDSNTDTIWHTKYSNGQDQLPQSITLNLGKEYNINKFSYLPRQVGTNGHITKYILETSINGVDFTTVKEGILENNSAEKLILFDETKATHVRFTAVEGAGGFASASELNVFKVSNEIDKTKLKELIDNALNLDENNYTEESFNNLTKYLDEAKTVFENENATEEEVILAKNNLQNAIDSLVLKEIKLEKIKNITANPSNNSIELSWEKPNSTIELVEYVVYKDGKEYSKIPANETTALITDLKSNYLYNFKIVVKYSNGKQSRPISINARTLK</sequence>
<evidence type="ECO:0000259" key="4">
    <source>
        <dbReference type="PROSITE" id="PS50022"/>
    </source>
</evidence>
<feature type="domain" description="F5/8 type C" evidence="4">
    <location>
        <begin position="918"/>
        <end position="1065"/>
    </location>
</feature>
<dbReference type="GO" id="GO:0005975">
    <property type="term" value="P:carbohydrate metabolic process"/>
    <property type="evidence" value="ECO:0007669"/>
    <property type="project" value="UniProtKB-ARBA"/>
</dbReference>
<dbReference type="InterPro" id="IPR013783">
    <property type="entry name" value="Ig-like_fold"/>
</dbReference>
<accession>A0A6I1MPG2</accession>
<dbReference type="Pfam" id="PF00754">
    <property type="entry name" value="F5_F8_type_C"/>
    <property type="match status" value="2"/>
</dbReference>
<evidence type="ECO:0000256" key="2">
    <source>
        <dbReference type="ARBA" id="ARBA00023295"/>
    </source>
</evidence>
<reference evidence="6 7" key="1">
    <citation type="submission" date="2019-10" db="EMBL/GenBank/DDBJ databases">
        <title>The Genome Sequence of Clostridium tarantellae Isolated from Fish Brain.</title>
        <authorList>
            <person name="Bano L."/>
            <person name="Kiel M."/>
            <person name="Sales G."/>
            <person name="Doxey A.C."/>
            <person name="Mansfield M.J."/>
            <person name="Schiavone M."/>
            <person name="Rossetto O."/>
            <person name="Pirazzini M."/>
            <person name="Dobrindt U."/>
            <person name="Montecucco C."/>
        </authorList>
    </citation>
    <scope>NUCLEOTIDE SEQUENCE [LARGE SCALE GENOMIC DNA]</scope>
    <source>
        <strain evidence="6 7">DSM 3997</strain>
    </source>
</reference>
<dbReference type="SUPFAM" id="SSF49785">
    <property type="entry name" value="Galactose-binding domain-like"/>
    <property type="match status" value="2"/>
</dbReference>
<dbReference type="SUPFAM" id="SSF49265">
    <property type="entry name" value="Fibronectin type III"/>
    <property type="match status" value="1"/>
</dbReference>
<feature type="signal peptide" evidence="3">
    <location>
        <begin position="1"/>
        <end position="24"/>
    </location>
</feature>
<dbReference type="EMBL" id="WHJC01000281">
    <property type="protein sequence ID" value="MPQ44683.1"/>
    <property type="molecule type" value="Genomic_DNA"/>
</dbReference>
<evidence type="ECO:0000313" key="7">
    <source>
        <dbReference type="Proteomes" id="UP000430345"/>
    </source>
</evidence>
<dbReference type="Pfam" id="PF12971">
    <property type="entry name" value="NAGLU_N"/>
    <property type="match status" value="1"/>
</dbReference>
<dbReference type="InterPro" id="IPR003961">
    <property type="entry name" value="FN3_dom"/>
</dbReference>
<dbReference type="Pfam" id="PF05089">
    <property type="entry name" value="NAGLU"/>
    <property type="match status" value="1"/>
</dbReference>
<evidence type="ECO:0000256" key="3">
    <source>
        <dbReference type="SAM" id="SignalP"/>
    </source>
</evidence>
<dbReference type="Gene3D" id="2.60.120.260">
    <property type="entry name" value="Galactose-binding domain-like"/>
    <property type="match status" value="2"/>
</dbReference>
<dbReference type="Gene3D" id="3.30.379.10">
    <property type="entry name" value="Chitobiase/beta-hexosaminidase domain 2-like"/>
    <property type="match status" value="1"/>
</dbReference>
<dbReference type="GO" id="GO:0016798">
    <property type="term" value="F:hydrolase activity, acting on glycosyl bonds"/>
    <property type="evidence" value="ECO:0007669"/>
    <property type="project" value="UniProtKB-KW"/>
</dbReference>
<dbReference type="InterPro" id="IPR024732">
    <property type="entry name" value="NAGLU_C"/>
</dbReference>
<dbReference type="Proteomes" id="UP000430345">
    <property type="component" value="Unassembled WGS sequence"/>
</dbReference>
<evidence type="ECO:0008006" key="8">
    <source>
        <dbReference type="Google" id="ProtNLM"/>
    </source>
</evidence>